<protein>
    <submittedName>
        <fullName evidence="2">PhnB protein</fullName>
    </submittedName>
</protein>
<dbReference type="Proteomes" id="UP000199296">
    <property type="component" value="Unassembled WGS sequence"/>
</dbReference>
<dbReference type="SUPFAM" id="SSF54593">
    <property type="entry name" value="Glyoxalase/Bleomycin resistance protein/Dihydroxybiphenyl dioxygenase"/>
    <property type="match status" value="1"/>
</dbReference>
<dbReference type="EMBL" id="FNCW01000002">
    <property type="protein sequence ID" value="SDG49742.1"/>
    <property type="molecule type" value="Genomic_DNA"/>
</dbReference>
<evidence type="ECO:0000313" key="2">
    <source>
        <dbReference type="EMBL" id="SDG49742.1"/>
    </source>
</evidence>
<dbReference type="RefSeq" id="WP_093365310.1">
    <property type="nucleotide sequence ID" value="NZ_FNCW01000002.1"/>
</dbReference>
<feature type="domain" description="PhnB-like" evidence="1">
    <location>
        <begin position="3"/>
        <end position="129"/>
    </location>
</feature>
<accession>A0A1G7UQA7</accession>
<proteinExistence type="predicted"/>
<reference evidence="2 3" key="1">
    <citation type="submission" date="2016-10" db="EMBL/GenBank/DDBJ databases">
        <authorList>
            <person name="de Groot N.N."/>
        </authorList>
    </citation>
    <scope>NUCLEOTIDE SEQUENCE [LARGE SCALE GENOMIC DNA]</scope>
    <source>
        <strain evidence="2 3">DSM 19803</strain>
    </source>
</reference>
<gene>
    <name evidence="2" type="ORF">SAMN04488027_102220</name>
</gene>
<dbReference type="AlphaFoldDB" id="A0A1G7UQA7"/>
<dbReference type="OrthoDB" id="9795306at2"/>
<keyword evidence="3" id="KW-1185">Reference proteome</keyword>
<dbReference type="PANTHER" id="PTHR33990">
    <property type="entry name" value="PROTEIN YJDN-RELATED"/>
    <property type="match status" value="1"/>
</dbReference>
<dbReference type="Pfam" id="PF06983">
    <property type="entry name" value="3-dmu-9_3-mt"/>
    <property type="match status" value="1"/>
</dbReference>
<dbReference type="PANTHER" id="PTHR33990:SF1">
    <property type="entry name" value="PROTEIN YJDN"/>
    <property type="match status" value="1"/>
</dbReference>
<name>A0A1G7UQA7_9FLAO</name>
<dbReference type="STRING" id="470826.SAMN04488027_102220"/>
<dbReference type="CDD" id="cd06588">
    <property type="entry name" value="PhnB_like"/>
    <property type="match status" value="1"/>
</dbReference>
<organism evidence="2 3">
    <name type="scientific">Psychroflexus sediminis</name>
    <dbReference type="NCBI Taxonomy" id="470826"/>
    <lineage>
        <taxon>Bacteria</taxon>
        <taxon>Pseudomonadati</taxon>
        <taxon>Bacteroidota</taxon>
        <taxon>Flavobacteriia</taxon>
        <taxon>Flavobacteriales</taxon>
        <taxon>Flavobacteriaceae</taxon>
        <taxon>Psychroflexus</taxon>
    </lineage>
</organism>
<dbReference type="InterPro" id="IPR029068">
    <property type="entry name" value="Glyas_Bleomycin-R_OHBP_Dase"/>
</dbReference>
<evidence type="ECO:0000259" key="1">
    <source>
        <dbReference type="Pfam" id="PF06983"/>
    </source>
</evidence>
<evidence type="ECO:0000313" key="3">
    <source>
        <dbReference type="Proteomes" id="UP000199296"/>
    </source>
</evidence>
<dbReference type="InterPro" id="IPR028973">
    <property type="entry name" value="PhnB-like"/>
</dbReference>
<sequence>MNIQAYLSFEGNCKEAFNFYQSIFGGRIINRQTYQDEILNVPEHYRDKLQHAELVGDGFHMMGNDTAPDATVTKGTKIQMSIDLDDKDKGQEIFDALVKEGKLLATYQKTSWGAHYGRLTDKYGVNWMINAK</sequence>
<dbReference type="Gene3D" id="3.10.180.10">
    <property type="entry name" value="2,3-Dihydroxybiphenyl 1,2-Dioxygenase, domain 1"/>
    <property type="match status" value="1"/>
</dbReference>